<dbReference type="PROSITE" id="PS00517">
    <property type="entry name" value="RNASE_3_1"/>
    <property type="match status" value="1"/>
</dbReference>
<dbReference type="GO" id="GO:0005634">
    <property type="term" value="C:nucleus"/>
    <property type="evidence" value="ECO:0007669"/>
    <property type="project" value="TreeGrafter"/>
</dbReference>
<feature type="region of interest" description="Disordered" evidence="2">
    <location>
        <begin position="1010"/>
        <end position="1030"/>
    </location>
</feature>
<feature type="compositionally biased region" description="Low complexity" evidence="2">
    <location>
        <begin position="532"/>
        <end position="549"/>
    </location>
</feature>
<dbReference type="PANTHER" id="PTHR14950">
    <property type="entry name" value="DICER-RELATED"/>
    <property type="match status" value="1"/>
</dbReference>
<dbReference type="SMART" id="SM00535">
    <property type="entry name" value="RIBOc"/>
    <property type="match status" value="2"/>
</dbReference>
<feature type="compositionally biased region" description="Basic and acidic residues" evidence="2">
    <location>
        <begin position="1127"/>
        <end position="1136"/>
    </location>
</feature>
<feature type="compositionally biased region" description="Basic and acidic residues" evidence="2">
    <location>
        <begin position="1248"/>
        <end position="1264"/>
    </location>
</feature>
<name>A0A7S3VL71_DUNTE</name>
<dbReference type="GO" id="GO:0004525">
    <property type="term" value="F:ribonuclease III activity"/>
    <property type="evidence" value="ECO:0007669"/>
    <property type="project" value="InterPro"/>
</dbReference>
<feature type="compositionally biased region" description="Basic and acidic residues" evidence="2">
    <location>
        <begin position="580"/>
        <end position="597"/>
    </location>
</feature>
<organism evidence="4">
    <name type="scientific">Dunaliella tertiolecta</name>
    <name type="common">Green alga</name>
    <dbReference type="NCBI Taxonomy" id="3047"/>
    <lineage>
        <taxon>Eukaryota</taxon>
        <taxon>Viridiplantae</taxon>
        <taxon>Chlorophyta</taxon>
        <taxon>core chlorophytes</taxon>
        <taxon>Chlorophyceae</taxon>
        <taxon>CS clade</taxon>
        <taxon>Chlamydomonadales</taxon>
        <taxon>Dunaliellaceae</taxon>
        <taxon>Dunaliella</taxon>
    </lineage>
</organism>
<evidence type="ECO:0000259" key="3">
    <source>
        <dbReference type="PROSITE" id="PS50142"/>
    </source>
</evidence>
<dbReference type="Gene3D" id="1.10.1520.10">
    <property type="entry name" value="Ribonuclease III domain"/>
    <property type="match status" value="2"/>
</dbReference>
<reference evidence="4" key="1">
    <citation type="submission" date="2021-01" db="EMBL/GenBank/DDBJ databases">
        <authorList>
            <person name="Corre E."/>
            <person name="Pelletier E."/>
            <person name="Niang G."/>
            <person name="Scheremetjew M."/>
            <person name="Finn R."/>
            <person name="Kale V."/>
            <person name="Holt S."/>
            <person name="Cochrane G."/>
            <person name="Meng A."/>
            <person name="Brown T."/>
            <person name="Cohen L."/>
        </authorList>
    </citation>
    <scope>NUCLEOTIDE SEQUENCE</scope>
    <source>
        <strain evidence="4">CCMP1320</strain>
    </source>
</reference>
<dbReference type="GO" id="GO:0030422">
    <property type="term" value="P:siRNA processing"/>
    <property type="evidence" value="ECO:0007669"/>
    <property type="project" value="TreeGrafter"/>
</dbReference>
<dbReference type="PANTHER" id="PTHR14950:SF37">
    <property type="entry name" value="ENDORIBONUCLEASE DICER"/>
    <property type="match status" value="1"/>
</dbReference>
<feature type="compositionally biased region" description="Basic and acidic residues" evidence="2">
    <location>
        <begin position="1010"/>
        <end position="1021"/>
    </location>
</feature>
<feature type="domain" description="RNase III" evidence="3">
    <location>
        <begin position="765"/>
        <end position="909"/>
    </location>
</feature>
<accession>A0A7S3VL71</accession>
<feature type="compositionally biased region" description="Low complexity" evidence="2">
    <location>
        <begin position="423"/>
        <end position="437"/>
    </location>
</feature>
<evidence type="ECO:0000313" key="4">
    <source>
        <dbReference type="EMBL" id="CAE0493313.1"/>
    </source>
</evidence>
<feature type="region of interest" description="Disordered" evidence="2">
    <location>
        <begin position="580"/>
        <end position="615"/>
    </location>
</feature>
<keyword evidence="1" id="KW-0378">Hydrolase</keyword>
<feature type="compositionally biased region" description="Low complexity" evidence="2">
    <location>
        <begin position="494"/>
        <end position="506"/>
    </location>
</feature>
<dbReference type="Pfam" id="PF00636">
    <property type="entry name" value="Ribonuclease_3"/>
    <property type="match status" value="1"/>
</dbReference>
<dbReference type="InterPro" id="IPR036389">
    <property type="entry name" value="RNase_III_sf"/>
</dbReference>
<proteinExistence type="predicted"/>
<dbReference type="InterPro" id="IPR000999">
    <property type="entry name" value="RNase_III_dom"/>
</dbReference>
<evidence type="ECO:0000256" key="2">
    <source>
        <dbReference type="SAM" id="MobiDB-lite"/>
    </source>
</evidence>
<feature type="compositionally biased region" description="Low complexity" evidence="2">
    <location>
        <begin position="729"/>
        <end position="738"/>
    </location>
</feature>
<feature type="compositionally biased region" description="Low complexity" evidence="2">
    <location>
        <begin position="281"/>
        <end position="293"/>
    </location>
</feature>
<dbReference type="CDD" id="cd00593">
    <property type="entry name" value="RIBOc"/>
    <property type="match status" value="2"/>
</dbReference>
<dbReference type="PROSITE" id="PS50142">
    <property type="entry name" value="RNASE_3_2"/>
    <property type="match status" value="2"/>
</dbReference>
<dbReference type="GO" id="GO:0003723">
    <property type="term" value="F:RNA binding"/>
    <property type="evidence" value="ECO:0007669"/>
    <property type="project" value="TreeGrafter"/>
</dbReference>
<dbReference type="EMBL" id="HBIP01014442">
    <property type="protein sequence ID" value="CAE0493313.1"/>
    <property type="molecule type" value="Transcribed_RNA"/>
</dbReference>
<feature type="region of interest" description="Disordered" evidence="2">
    <location>
        <begin position="695"/>
        <end position="748"/>
    </location>
</feature>
<feature type="region of interest" description="Disordered" evidence="2">
    <location>
        <begin position="492"/>
        <end position="558"/>
    </location>
</feature>
<feature type="region of interest" description="Disordered" evidence="2">
    <location>
        <begin position="1243"/>
        <end position="1268"/>
    </location>
</feature>
<evidence type="ECO:0000256" key="1">
    <source>
        <dbReference type="ARBA" id="ARBA00022801"/>
    </source>
</evidence>
<protein>
    <recommendedName>
        <fullName evidence="3">RNase III domain-containing protein</fullName>
    </recommendedName>
</protein>
<dbReference type="SUPFAM" id="SSF69065">
    <property type="entry name" value="RNase III domain-like"/>
    <property type="match status" value="3"/>
</dbReference>
<sequence length="1322" mass="138910">MHAAGLAPPREPWPHVDNIYIHSGQPPTVVPPLEEAPGLVDAHWYITVPVTQGPCSRGISQHRPTNIGPASPEWGAHPLAAVRGHINWSMYQRLARGAVPVMELIDLAAHAIPYDQVPPPAPSPIWAPISPPPAPAPFLHELEHMLRGCVVIPAYSTSQRYIFMGSGRVRSVEEAIAEQEAEQAQKTAAEGAKGVGAGAQSAGAGANAAKGGAGGTGALVVPPGGTCSAGAANNVAGGSAVGTAVGNSNGSSKGGGGLWQVTLDDPVLMPGSGLTLEPPMAEGQQVQEQQQGAEGAGDRAAKVQGSQAETTRCIPHPTYRQLFQWRCDSMPLHCVPRGSPLIIAERGTGRLVRTFVLLPPRTASEVAKQERAQQGQVCPVSGILGVVGLAKKRKAEEELARVEPGKAIRVPWTQAAQSCGQPSTASTHASATSAAGASVGGAGQQGADLPIGSGPCKGADTAPPGSSQWVPVAVPTSASGAKRQAIEASALPGAQAAPVPKVAPPVDRLGSEGKLQEAQEAQVPDFSPPPQQHQQQQQQRQGGVRQVRQFAPPPAPDPVAEALAATAAAATAEQVTSAAEVKKEAAKKQEGGDGQKEDQEEEEELEPLPNRANIRVPPVLVPPQWAGPSAGAIAGTLGRPPRMELLLPSTLLVHPLHMDLWQAQHMMPSLLWRLEGMVCAHELRERLRSTLVHGSAAGKGLKRNDEGSVGNDSAAACAKQESTQESEEQQQQQLQQPQAEEKGKGVDSQDVLQAALPPLRDVLAALTAASSNEGYCCEGVELVGDTVLGYLAAVHLFNTLRSSHEGVLSECKVRLVANEVLLEVTTGASSRRGSSRKLARAIAAGKAGHPHQERLMMQRYIRANTLDVTHFWGKGALVGDKKRIIKSARGKRVADSVEALLGATFLASGGGLALGCIGTSQAQLQPAQQAASRNVTPSEPLLPVQQQQQQQPLSQHNLQVPWATTCSLCSWDAAHLTRALASTALLSERMTIMPPFSSRELKRLLTGESHNAARQENEKALEQPSNLSPDVQPARLTLQERQDRQLIAAMAPLLGGYEFRDAALLREALTHCSCPHPPCNQRLEFLGDAAIEMLAVCHLLANPQSRICPPDQGSASLPPATTGLLLRDPEDPKDEGPAPPLPVPPLDPGVLHISRSTLIANRTLALMCAKSGLWRHMRAGLRHVTRLAASYVAGVSRPISCCKEDVATVAAKAAVASHGNARYTAMETELPCASAKPQQLLDNGTNEDAAKSCNDKENRDGNKEDEGEDAPKLLADLVEAVLGGVLIDCDGGGGRGLVAAWNAYCGLARAAGMDRDLRLVVD</sequence>
<feature type="domain" description="RNase III" evidence="3">
    <location>
        <begin position="1056"/>
        <end position="1100"/>
    </location>
</feature>
<feature type="region of interest" description="Disordered" evidence="2">
    <location>
        <begin position="418"/>
        <end position="476"/>
    </location>
</feature>
<feature type="region of interest" description="Disordered" evidence="2">
    <location>
        <begin position="1110"/>
        <end position="1145"/>
    </location>
</feature>
<feature type="region of interest" description="Disordered" evidence="2">
    <location>
        <begin position="281"/>
        <end position="308"/>
    </location>
</feature>
<gene>
    <name evidence="4" type="ORF">DTER00134_LOCUS8386</name>
</gene>
<dbReference type="GO" id="GO:0005737">
    <property type="term" value="C:cytoplasm"/>
    <property type="evidence" value="ECO:0007669"/>
    <property type="project" value="TreeGrafter"/>
</dbReference>